<dbReference type="OrthoDB" id="9763676at2"/>
<evidence type="ECO:0000313" key="2">
    <source>
        <dbReference type="Proteomes" id="UP000061569"/>
    </source>
</evidence>
<dbReference type="Pfam" id="PF05947">
    <property type="entry name" value="T6SS_TssF"/>
    <property type="match status" value="1"/>
</dbReference>
<dbReference type="KEGG" id="lez:GLE_2577"/>
<dbReference type="NCBIfam" id="TIGR03359">
    <property type="entry name" value="VI_chp_6"/>
    <property type="match status" value="1"/>
</dbReference>
<accession>A0A0S2DGX7</accession>
<proteinExistence type="predicted"/>
<name>A0A0S2DGX7_LYSEN</name>
<reference evidence="1 2" key="1">
    <citation type="submission" date="2015-11" db="EMBL/GenBank/DDBJ databases">
        <title>Genome sequences of Lysobacter enzymogenes strain C3 and Lysobacter antibioticus ATCC 29479.</title>
        <authorList>
            <person name="Kobayashi D.Y."/>
        </authorList>
    </citation>
    <scope>NUCLEOTIDE SEQUENCE [LARGE SCALE GENOMIC DNA]</scope>
    <source>
        <strain evidence="1 2">C3</strain>
    </source>
</reference>
<protein>
    <submittedName>
        <fullName evidence="1">Type VI secretion protein, VC_A0110 family</fullName>
    </submittedName>
</protein>
<dbReference type="EMBL" id="CP013140">
    <property type="protein sequence ID" value="ALN57926.1"/>
    <property type="molecule type" value="Genomic_DNA"/>
</dbReference>
<organism evidence="1 2">
    <name type="scientific">Lysobacter enzymogenes</name>
    <dbReference type="NCBI Taxonomy" id="69"/>
    <lineage>
        <taxon>Bacteria</taxon>
        <taxon>Pseudomonadati</taxon>
        <taxon>Pseudomonadota</taxon>
        <taxon>Gammaproteobacteria</taxon>
        <taxon>Lysobacterales</taxon>
        <taxon>Lysobacteraceae</taxon>
        <taxon>Lysobacter</taxon>
    </lineage>
</organism>
<evidence type="ECO:0000313" key="1">
    <source>
        <dbReference type="EMBL" id="ALN57926.1"/>
    </source>
</evidence>
<dbReference type="Proteomes" id="UP000061569">
    <property type="component" value="Chromosome"/>
</dbReference>
<dbReference type="STRING" id="69.GLE_2577"/>
<dbReference type="AlphaFoldDB" id="A0A0S2DGX7"/>
<dbReference type="PANTHER" id="PTHR35370:SF1">
    <property type="entry name" value="TYPE VI SECRETION SYSTEM COMPONENT TSSF1"/>
    <property type="match status" value="1"/>
</dbReference>
<dbReference type="RefSeq" id="WP_057947650.1">
    <property type="nucleotide sequence ID" value="NZ_CP067396.1"/>
</dbReference>
<dbReference type="PIRSF" id="PIRSF028304">
    <property type="entry name" value="UCP028304"/>
    <property type="match status" value="1"/>
</dbReference>
<dbReference type="PANTHER" id="PTHR35370">
    <property type="entry name" value="CYTOPLASMIC PROTEIN-RELATED-RELATED"/>
    <property type="match status" value="1"/>
</dbReference>
<dbReference type="PATRIC" id="fig|69.6.peg.2536"/>
<sequence>MDPRLLHHYNRELQHLREMGAEFARDYPKVAGRLGMSGIECADPYVERLLEGFAFMAARVQLELEAQQPVFAAHLLEMLYPHFLAPLPSMAVVQLHPEAGEGIDPAGHHLPRDTALHSLLGHGERTPCEYRTAHEVVLYPLRLTDAAYLASPAALAAIGIAADAGVKAGLRLSFAVEPGLSVDMLNLDRLPLFIAGADGQSGCLYEQLHAHATGFVVRAAAGPNGSYLSRTFGPERIGEVGFDDAQALLPRSERSFSGYRLLQEYFACPERFLFAEFSGLSELLPRASCLGFEIVVLFDRVAERLDNAVGADNFRLYCTPAINLFPKRGDRIHLRQGVSEHHLLADRTRPMDFEVYSVAQVEGYGDANEPLQRFEPFYAAQGRSWHERRSAFYALRRHPRRLSQGQKHNGARSSYVGSETFIALVDGEQAPYAHDLRQLGLQMLCTNRDLPLHMPVGKAGTDFLLDDAAAIGAARCVAGPTRPRAAVAAGDSRWRLISHLQLNYLSLLDDGEDGASAIREMLTLYHDPHDSAARRQVEGIRRVASRPIVRRLPLPGPATYGRGLEITLTCDDAAFEGQGAYLLASVLRHFFARQASMNSFTETVLRTLERNEVDRWPARLGNRPIL</sequence>
<dbReference type="InterPro" id="IPR010272">
    <property type="entry name" value="T6SS_TssF"/>
</dbReference>
<gene>
    <name evidence="1" type="primary">vasA</name>
    <name evidence="1" type="ORF">GLE_2577</name>
</gene>